<dbReference type="EMBL" id="JAAAHW010000423">
    <property type="protein sequence ID" value="KAG0002633.1"/>
    <property type="molecule type" value="Genomic_DNA"/>
</dbReference>
<evidence type="ECO:0000313" key="3">
    <source>
        <dbReference type="Proteomes" id="UP000749646"/>
    </source>
</evidence>
<evidence type="ECO:0000256" key="1">
    <source>
        <dbReference type="SAM" id="MobiDB-lite"/>
    </source>
</evidence>
<accession>A0A9P6SU27</accession>
<comment type="caution">
    <text evidence="2">The sequence shown here is derived from an EMBL/GenBank/DDBJ whole genome shotgun (WGS) entry which is preliminary data.</text>
</comment>
<reference evidence="2" key="1">
    <citation type="journal article" date="2020" name="Fungal Divers.">
        <title>Resolving the Mortierellaceae phylogeny through synthesis of multi-gene phylogenetics and phylogenomics.</title>
        <authorList>
            <person name="Vandepol N."/>
            <person name="Liber J."/>
            <person name="Desiro A."/>
            <person name="Na H."/>
            <person name="Kennedy M."/>
            <person name="Barry K."/>
            <person name="Grigoriev I.V."/>
            <person name="Miller A.N."/>
            <person name="O'Donnell K."/>
            <person name="Stajich J.E."/>
            <person name="Bonito G."/>
        </authorList>
    </citation>
    <scope>NUCLEOTIDE SEQUENCE</scope>
    <source>
        <strain evidence="2">MES-2147</strain>
    </source>
</reference>
<feature type="compositionally biased region" description="Polar residues" evidence="1">
    <location>
        <begin position="126"/>
        <end position="163"/>
    </location>
</feature>
<keyword evidence="3" id="KW-1185">Reference proteome</keyword>
<protein>
    <submittedName>
        <fullName evidence="2">Uncharacterized protein</fullName>
    </submittedName>
</protein>
<dbReference type="AlphaFoldDB" id="A0A9P6SU27"/>
<proteinExistence type="predicted"/>
<dbReference type="Proteomes" id="UP000749646">
    <property type="component" value="Unassembled WGS sequence"/>
</dbReference>
<evidence type="ECO:0000313" key="2">
    <source>
        <dbReference type="EMBL" id="KAG0002633.1"/>
    </source>
</evidence>
<sequence>MPPLQPTTTFELATAIPFADQTTSSPFDKLFDTEPSVEQFTTTTTTTTSLQYTAPMQQPLPSNGAPLPSEVDISALFGLPTLVAQQPTAAPTPVPMAPHGRRSPPQPQGKRPMAASPAPLHETFAHRTNTTVAQDSTKLTHPSYPLQHQTPTSNRTVTQSQAQ</sequence>
<feature type="region of interest" description="Disordered" evidence="1">
    <location>
        <begin position="86"/>
        <end position="163"/>
    </location>
</feature>
<name>A0A9P6SU27_9FUNG</name>
<organism evidence="2 3">
    <name type="scientific">Modicella reniformis</name>
    <dbReference type="NCBI Taxonomy" id="1440133"/>
    <lineage>
        <taxon>Eukaryota</taxon>
        <taxon>Fungi</taxon>
        <taxon>Fungi incertae sedis</taxon>
        <taxon>Mucoromycota</taxon>
        <taxon>Mortierellomycotina</taxon>
        <taxon>Mortierellomycetes</taxon>
        <taxon>Mortierellales</taxon>
        <taxon>Mortierellaceae</taxon>
        <taxon>Modicella</taxon>
    </lineage>
</organism>
<feature type="non-terminal residue" evidence="2">
    <location>
        <position position="163"/>
    </location>
</feature>
<gene>
    <name evidence="2" type="ORF">BGZ65_002474</name>
</gene>